<keyword evidence="4 7" id="KW-0233">DNA recombination</keyword>
<proteinExistence type="inferred from homology"/>
<dbReference type="Pfam" id="PF02565">
    <property type="entry name" value="RecO_C"/>
    <property type="match status" value="1"/>
</dbReference>
<organism evidence="9 10">
    <name type="scientific">Kingella potus</name>
    <dbReference type="NCBI Taxonomy" id="265175"/>
    <lineage>
        <taxon>Bacteria</taxon>
        <taxon>Pseudomonadati</taxon>
        <taxon>Pseudomonadota</taxon>
        <taxon>Betaproteobacteria</taxon>
        <taxon>Neisseriales</taxon>
        <taxon>Neisseriaceae</taxon>
        <taxon>Kingella</taxon>
    </lineage>
</organism>
<dbReference type="GO" id="GO:0043590">
    <property type="term" value="C:bacterial nucleoid"/>
    <property type="evidence" value="ECO:0007669"/>
    <property type="project" value="TreeGrafter"/>
</dbReference>
<dbReference type="OrthoDB" id="9804792at2"/>
<dbReference type="Gene3D" id="2.40.50.140">
    <property type="entry name" value="Nucleic acid-binding proteins"/>
    <property type="match status" value="1"/>
</dbReference>
<dbReference type="GO" id="GO:0006310">
    <property type="term" value="P:DNA recombination"/>
    <property type="evidence" value="ECO:0007669"/>
    <property type="project" value="UniProtKB-UniRule"/>
</dbReference>
<accession>A0A377R184</accession>
<dbReference type="HAMAP" id="MF_00201">
    <property type="entry name" value="RecO"/>
    <property type="match status" value="1"/>
</dbReference>
<dbReference type="GO" id="GO:0006302">
    <property type="term" value="P:double-strand break repair"/>
    <property type="evidence" value="ECO:0007669"/>
    <property type="project" value="TreeGrafter"/>
</dbReference>
<keyword evidence="3 7" id="KW-0227">DNA damage</keyword>
<dbReference type="InterPro" id="IPR037278">
    <property type="entry name" value="ARFGAP/RecO"/>
</dbReference>
<dbReference type="Pfam" id="PF11967">
    <property type="entry name" value="RecO_N"/>
    <property type="match status" value="1"/>
</dbReference>
<evidence type="ECO:0000313" key="9">
    <source>
        <dbReference type="EMBL" id="STR01012.1"/>
    </source>
</evidence>
<feature type="domain" description="DNA replication/recombination mediator RecO N-terminal" evidence="8">
    <location>
        <begin position="11"/>
        <end position="82"/>
    </location>
</feature>
<dbReference type="PANTHER" id="PTHR33991:SF1">
    <property type="entry name" value="DNA REPAIR PROTEIN RECO"/>
    <property type="match status" value="1"/>
</dbReference>
<evidence type="ECO:0000256" key="3">
    <source>
        <dbReference type="ARBA" id="ARBA00022763"/>
    </source>
</evidence>
<dbReference type="InterPro" id="IPR003717">
    <property type="entry name" value="RecO"/>
</dbReference>
<dbReference type="PANTHER" id="PTHR33991">
    <property type="entry name" value="DNA REPAIR PROTEIN RECO"/>
    <property type="match status" value="1"/>
</dbReference>
<dbReference type="AlphaFoldDB" id="A0A377R184"/>
<dbReference type="InterPro" id="IPR042242">
    <property type="entry name" value="RecO_C"/>
</dbReference>
<evidence type="ECO:0000313" key="10">
    <source>
        <dbReference type="Proteomes" id="UP000254293"/>
    </source>
</evidence>
<sequence length="249" mass="27769">MSEKSRRINHEPAFLLAAVPWRESSLRLEMYSRSYGRVSLLARSARKRQSELRGVLVPFVPVSVSWYGSGETKTLHRAEWLGGWPQPQGRVLLSGLYLNELVLKLTPREDAQPAVYDALAQALRSLCTNTAHAAALRRFEWRLLTELGYAPDLHTDINGDPVSAGRRYLIEAEQPPQPCADGSIPQGVLTADGADLAALREGVFDNGESLRQALKITRMLLDFYLPEGIRSRHVLQQMQRFAPPALAEG</sequence>
<protein>
    <recommendedName>
        <fullName evidence="2 7">DNA repair protein RecO</fullName>
    </recommendedName>
    <alternativeName>
        <fullName evidence="6 7">Recombination protein O</fullName>
    </alternativeName>
</protein>
<dbReference type="RefSeq" id="WP_115308200.1">
    <property type="nucleotide sequence ID" value="NZ_UGJJ01000001.1"/>
</dbReference>
<reference evidence="9 10" key="1">
    <citation type="submission" date="2018-06" db="EMBL/GenBank/DDBJ databases">
        <authorList>
            <consortium name="Pathogen Informatics"/>
            <person name="Doyle S."/>
        </authorList>
    </citation>
    <scope>NUCLEOTIDE SEQUENCE [LARGE SCALE GENOMIC DNA]</scope>
    <source>
        <strain evidence="9 10">NCTC13336</strain>
    </source>
</reference>
<dbReference type="InterPro" id="IPR012340">
    <property type="entry name" value="NA-bd_OB-fold"/>
</dbReference>
<dbReference type="NCBIfam" id="TIGR00613">
    <property type="entry name" value="reco"/>
    <property type="match status" value="1"/>
</dbReference>
<evidence type="ECO:0000256" key="7">
    <source>
        <dbReference type="HAMAP-Rule" id="MF_00201"/>
    </source>
</evidence>
<comment type="similarity">
    <text evidence="1 7">Belongs to the RecO family.</text>
</comment>
<comment type="function">
    <text evidence="7">Involved in DNA repair and RecF pathway recombination.</text>
</comment>
<dbReference type="InterPro" id="IPR022572">
    <property type="entry name" value="DNA_rep/recomb_RecO_N"/>
</dbReference>
<evidence type="ECO:0000259" key="8">
    <source>
        <dbReference type="Pfam" id="PF11967"/>
    </source>
</evidence>
<dbReference type="SUPFAM" id="SSF50249">
    <property type="entry name" value="Nucleic acid-binding proteins"/>
    <property type="match status" value="1"/>
</dbReference>
<dbReference type="EMBL" id="UGJJ01000001">
    <property type="protein sequence ID" value="STR01012.1"/>
    <property type="molecule type" value="Genomic_DNA"/>
</dbReference>
<evidence type="ECO:0000256" key="5">
    <source>
        <dbReference type="ARBA" id="ARBA00023204"/>
    </source>
</evidence>
<gene>
    <name evidence="7 9" type="primary">recO</name>
    <name evidence="9" type="ORF">NCTC13336_01239</name>
</gene>
<dbReference type="Proteomes" id="UP000254293">
    <property type="component" value="Unassembled WGS sequence"/>
</dbReference>
<keyword evidence="10" id="KW-1185">Reference proteome</keyword>
<keyword evidence="5 7" id="KW-0234">DNA repair</keyword>
<dbReference type="Gene3D" id="1.20.1440.120">
    <property type="entry name" value="Recombination protein O, C-terminal domain"/>
    <property type="match status" value="1"/>
</dbReference>
<evidence type="ECO:0000256" key="2">
    <source>
        <dbReference type="ARBA" id="ARBA00021310"/>
    </source>
</evidence>
<evidence type="ECO:0000256" key="1">
    <source>
        <dbReference type="ARBA" id="ARBA00007452"/>
    </source>
</evidence>
<name>A0A377R184_9NEIS</name>
<evidence type="ECO:0000256" key="4">
    <source>
        <dbReference type="ARBA" id="ARBA00023172"/>
    </source>
</evidence>
<evidence type="ECO:0000256" key="6">
    <source>
        <dbReference type="ARBA" id="ARBA00033409"/>
    </source>
</evidence>
<dbReference type="SUPFAM" id="SSF57863">
    <property type="entry name" value="ArfGap/RecO-like zinc finger"/>
    <property type="match status" value="1"/>
</dbReference>